<comment type="cofactor">
    <cofactor evidence="1">
        <name>Mg(2+)</name>
        <dbReference type="ChEBI" id="CHEBI:18420"/>
    </cofactor>
</comment>
<dbReference type="InterPro" id="IPR020084">
    <property type="entry name" value="NUDIX_hydrolase_CS"/>
</dbReference>
<evidence type="ECO:0000256" key="3">
    <source>
        <dbReference type="SAM" id="MobiDB-lite"/>
    </source>
</evidence>
<feature type="domain" description="Nudix hydrolase" evidence="4">
    <location>
        <begin position="36"/>
        <end position="184"/>
    </location>
</feature>
<reference evidence="5 6" key="1">
    <citation type="submission" date="2020-08" db="EMBL/GenBank/DDBJ databases">
        <title>Sphingomonas sp. sand1-3 16S ribosomal RNA gene Genome sequencing and assembly.</title>
        <authorList>
            <person name="Kang M."/>
        </authorList>
    </citation>
    <scope>NUCLEOTIDE SEQUENCE [LARGE SCALE GENOMIC DNA]</scope>
    <source>
        <strain evidence="6">sand1-3</strain>
    </source>
</reference>
<evidence type="ECO:0000259" key="4">
    <source>
        <dbReference type="PROSITE" id="PS51462"/>
    </source>
</evidence>
<evidence type="ECO:0000313" key="5">
    <source>
        <dbReference type="EMBL" id="QNM81951.1"/>
    </source>
</evidence>
<dbReference type="SUPFAM" id="SSF55811">
    <property type="entry name" value="Nudix"/>
    <property type="match status" value="1"/>
</dbReference>
<organism evidence="5 6">
    <name type="scientific">Sphingomonas sabuli</name>
    <dbReference type="NCBI Taxonomy" id="2764186"/>
    <lineage>
        <taxon>Bacteria</taxon>
        <taxon>Pseudomonadati</taxon>
        <taxon>Pseudomonadota</taxon>
        <taxon>Alphaproteobacteria</taxon>
        <taxon>Sphingomonadales</taxon>
        <taxon>Sphingomonadaceae</taxon>
        <taxon>Sphingomonas</taxon>
    </lineage>
</organism>
<dbReference type="InterPro" id="IPR000086">
    <property type="entry name" value="NUDIX_hydrolase_dom"/>
</dbReference>
<evidence type="ECO:0000313" key="6">
    <source>
        <dbReference type="Proteomes" id="UP000515861"/>
    </source>
</evidence>
<evidence type="ECO:0000256" key="2">
    <source>
        <dbReference type="ARBA" id="ARBA00022801"/>
    </source>
</evidence>
<dbReference type="GO" id="GO:0006754">
    <property type="term" value="P:ATP biosynthetic process"/>
    <property type="evidence" value="ECO:0007669"/>
    <property type="project" value="TreeGrafter"/>
</dbReference>
<dbReference type="InterPro" id="IPR015797">
    <property type="entry name" value="NUDIX_hydrolase-like_dom_sf"/>
</dbReference>
<name>A0A7G9L002_9SPHN</name>
<dbReference type="PROSITE" id="PS51462">
    <property type="entry name" value="NUDIX"/>
    <property type="match status" value="1"/>
</dbReference>
<protein>
    <submittedName>
        <fullName evidence="5">NUDIX domain-containing protein</fullName>
    </submittedName>
</protein>
<dbReference type="PANTHER" id="PTHR21340">
    <property type="entry name" value="DIADENOSINE 5,5-P1,P4-TETRAPHOSPHATE PYROPHOSPHOHYDROLASE MUTT"/>
    <property type="match status" value="1"/>
</dbReference>
<keyword evidence="2" id="KW-0378">Hydrolase</keyword>
<dbReference type="AlphaFoldDB" id="A0A7G9L002"/>
<sequence length="189" mass="20821">MALPRGRRRSSTTARECLAADGSPKRWPPIRACPVPPPLSAGILLYRHTGGATEVLLIHPGGPYWAKKDAGAWMIPKGGVDAGEALADAAVREFREELGSALDRPPQPLVRIKQSGGKIVEVFAAEGDFDPARLDSLHFEMEWPPRSGRMQSFPECDAARWMDLAEARRMMLKSQLPILDALEEKLSRE</sequence>
<dbReference type="Gene3D" id="3.90.79.10">
    <property type="entry name" value="Nucleoside Triphosphate Pyrophosphohydrolase"/>
    <property type="match status" value="1"/>
</dbReference>
<dbReference type="Proteomes" id="UP000515861">
    <property type="component" value="Chromosome"/>
</dbReference>
<dbReference type="GO" id="GO:0006167">
    <property type="term" value="P:AMP biosynthetic process"/>
    <property type="evidence" value="ECO:0007669"/>
    <property type="project" value="TreeGrafter"/>
</dbReference>
<gene>
    <name evidence="5" type="ORF">H8M03_07860</name>
</gene>
<accession>A0A7G9L002</accession>
<dbReference type="EMBL" id="CP060697">
    <property type="protein sequence ID" value="QNM81951.1"/>
    <property type="molecule type" value="Genomic_DNA"/>
</dbReference>
<evidence type="ECO:0000256" key="1">
    <source>
        <dbReference type="ARBA" id="ARBA00001946"/>
    </source>
</evidence>
<keyword evidence="6" id="KW-1185">Reference proteome</keyword>
<proteinExistence type="predicted"/>
<dbReference type="PROSITE" id="PS00893">
    <property type="entry name" value="NUDIX_BOX"/>
    <property type="match status" value="1"/>
</dbReference>
<dbReference type="CDD" id="cd04662">
    <property type="entry name" value="NUDIX_Hydrolase"/>
    <property type="match status" value="1"/>
</dbReference>
<feature type="compositionally biased region" description="Basic residues" evidence="3">
    <location>
        <begin position="1"/>
        <end position="10"/>
    </location>
</feature>
<dbReference type="PANTHER" id="PTHR21340:SF7">
    <property type="entry name" value="NUDIX HYDROLASE DOMAIN-CONTAINING PROTEIN"/>
    <property type="match status" value="1"/>
</dbReference>
<dbReference type="GO" id="GO:0004081">
    <property type="term" value="F:bis(5'-nucleosyl)-tetraphosphatase (asymmetrical) activity"/>
    <property type="evidence" value="ECO:0007669"/>
    <property type="project" value="TreeGrafter"/>
</dbReference>
<feature type="region of interest" description="Disordered" evidence="3">
    <location>
        <begin position="1"/>
        <end position="21"/>
    </location>
</feature>
<dbReference type="InterPro" id="IPR051325">
    <property type="entry name" value="Nudix_hydrolase_domain"/>
</dbReference>
<dbReference type="Pfam" id="PF00293">
    <property type="entry name" value="NUDIX"/>
    <property type="match status" value="1"/>
</dbReference>
<dbReference type="KEGG" id="ssau:H8M03_07860"/>